<name>A0ABS4YS32_9MICC</name>
<dbReference type="Proteomes" id="UP000711614">
    <property type="component" value="Unassembled WGS sequence"/>
</dbReference>
<accession>A0ABS4YS32</accession>
<comment type="caution">
    <text evidence="4">The sequence shown here is derived from an EMBL/GenBank/DDBJ whole genome shotgun (WGS) entry which is preliminary data.</text>
</comment>
<dbReference type="PANTHER" id="PTHR12526:SF510">
    <property type="entry name" value="D-INOSITOL 3-PHOSPHATE GLYCOSYLTRANSFERASE"/>
    <property type="match status" value="1"/>
</dbReference>
<dbReference type="RefSeq" id="WP_209676745.1">
    <property type="nucleotide sequence ID" value="NZ_JAGIOI010000001.1"/>
</dbReference>
<dbReference type="Pfam" id="PF13692">
    <property type="entry name" value="Glyco_trans_1_4"/>
    <property type="match status" value="1"/>
</dbReference>
<organism evidence="4 5">
    <name type="scientific">Arthrobacter stackebrandtii</name>
    <dbReference type="NCBI Taxonomy" id="272161"/>
    <lineage>
        <taxon>Bacteria</taxon>
        <taxon>Bacillati</taxon>
        <taxon>Actinomycetota</taxon>
        <taxon>Actinomycetes</taxon>
        <taxon>Micrococcales</taxon>
        <taxon>Micrococcaceae</taxon>
        <taxon>Arthrobacter</taxon>
    </lineage>
</organism>
<evidence type="ECO:0000256" key="2">
    <source>
        <dbReference type="ARBA" id="ARBA00022679"/>
    </source>
</evidence>
<dbReference type="SUPFAM" id="SSF53756">
    <property type="entry name" value="UDP-Glycosyltransferase/glycogen phosphorylase"/>
    <property type="match status" value="1"/>
</dbReference>
<keyword evidence="2" id="KW-0808">Transferase</keyword>
<sequence length="397" mass="40530">MRIGLLYPAAQPLDPRNWSGTPAGLAGGLAANGVDLVPLAAAVPPGLHQGVALASRLGGHRGAVADRMPVRQWARTRALHRSVQAAGPLDAIVAMGTEMYDLRAAVAGAAPCISYDDGTLAQMWANPESDISQAGFADRHVRAWIGRQAASSGAAQLCAVSTRWAAASFAADYLIDPERIAVVGMGHRPRTAAAGNRSWDTPRYLFVGVDWQRKNGAAVLEAFARVRQDFPAATLDVVGGHPALDAPGVTGHGMISRDDAPGQRTLDGLYAAATCFVLPSRFDPSPISCLEAGSAGLPVIATTVGGAAELLPGGSLVVDPLDTGAIAAAMRTLADPARARSMGAAARQAAANCSWQHVGARILDAALALPRQGAPAHGGNQAADSARGVGGGSHEGA</sequence>
<dbReference type="Gene3D" id="3.40.50.2000">
    <property type="entry name" value="Glycogen Phosphorylase B"/>
    <property type="match status" value="1"/>
</dbReference>
<evidence type="ECO:0000313" key="4">
    <source>
        <dbReference type="EMBL" id="MBP2411554.1"/>
    </source>
</evidence>
<dbReference type="CDD" id="cd03801">
    <property type="entry name" value="GT4_PimA-like"/>
    <property type="match status" value="1"/>
</dbReference>
<keyword evidence="5" id="KW-1185">Reference proteome</keyword>
<evidence type="ECO:0000256" key="1">
    <source>
        <dbReference type="ARBA" id="ARBA00022676"/>
    </source>
</evidence>
<keyword evidence="1" id="KW-0328">Glycosyltransferase</keyword>
<dbReference type="EMBL" id="JAGIOI010000001">
    <property type="protein sequence ID" value="MBP2411554.1"/>
    <property type="molecule type" value="Genomic_DNA"/>
</dbReference>
<protein>
    <submittedName>
        <fullName evidence="4">Glycosyltransferase involved in cell wall biosynthesis</fullName>
    </submittedName>
</protein>
<gene>
    <name evidence="4" type="ORF">JOF48_000353</name>
</gene>
<reference evidence="4 5" key="1">
    <citation type="submission" date="2021-03" db="EMBL/GenBank/DDBJ databases">
        <title>Sequencing the genomes of 1000 actinobacteria strains.</title>
        <authorList>
            <person name="Klenk H.-P."/>
        </authorList>
    </citation>
    <scope>NUCLEOTIDE SEQUENCE [LARGE SCALE GENOMIC DNA]</scope>
    <source>
        <strain evidence="4 5">DSM 16005</strain>
    </source>
</reference>
<proteinExistence type="predicted"/>
<evidence type="ECO:0000256" key="3">
    <source>
        <dbReference type="SAM" id="MobiDB-lite"/>
    </source>
</evidence>
<feature type="region of interest" description="Disordered" evidence="3">
    <location>
        <begin position="373"/>
        <end position="397"/>
    </location>
</feature>
<feature type="compositionally biased region" description="Gly residues" evidence="3">
    <location>
        <begin position="388"/>
        <end position="397"/>
    </location>
</feature>
<dbReference type="PANTHER" id="PTHR12526">
    <property type="entry name" value="GLYCOSYLTRANSFERASE"/>
    <property type="match status" value="1"/>
</dbReference>
<evidence type="ECO:0000313" key="5">
    <source>
        <dbReference type="Proteomes" id="UP000711614"/>
    </source>
</evidence>